<accession>A0AAD7CBP6</accession>
<organism evidence="1 2">
    <name type="scientific">Mycena rosella</name>
    <name type="common">Pink bonnet</name>
    <name type="synonym">Agaricus rosellus</name>
    <dbReference type="NCBI Taxonomy" id="1033263"/>
    <lineage>
        <taxon>Eukaryota</taxon>
        <taxon>Fungi</taxon>
        <taxon>Dikarya</taxon>
        <taxon>Basidiomycota</taxon>
        <taxon>Agaricomycotina</taxon>
        <taxon>Agaricomycetes</taxon>
        <taxon>Agaricomycetidae</taxon>
        <taxon>Agaricales</taxon>
        <taxon>Marasmiineae</taxon>
        <taxon>Mycenaceae</taxon>
        <taxon>Mycena</taxon>
    </lineage>
</organism>
<name>A0AAD7CBP6_MYCRO</name>
<comment type="caution">
    <text evidence="1">The sequence shown here is derived from an EMBL/GenBank/DDBJ whole genome shotgun (WGS) entry which is preliminary data.</text>
</comment>
<gene>
    <name evidence="1" type="ORF">B0H17DRAFT_1148670</name>
</gene>
<keyword evidence="2" id="KW-1185">Reference proteome</keyword>
<dbReference type="AlphaFoldDB" id="A0AAD7CBP6"/>
<proteinExistence type="predicted"/>
<dbReference type="Proteomes" id="UP001221757">
    <property type="component" value="Unassembled WGS sequence"/>
</dbReference>
<reference evidence="1" key="1">
    <citation type="submission" date="2023-03" db="EMBL/GenBank/DDBJ databases">
        <title>Massive genome expansion in bonnet fungi (Mycena s.s.) driven by repeated elements and novel gene families across ecological guilds.</title>
        <authorList>
            <consortium name="Lawrence Berkeley National Laboratory"/>
            <person name="Harder C.B."/>
            <person name="Miyauchi S."/>
            <person name="Viragh M."/>
            <person name="Kuo A."/>
            <person name="Thoen E."/>
            <person name="Andreopoulos B."/>
            <person name="Lu D."/>
            <person name="Skrede I."/>
            <person name="Drula E."/>
            <person name="Henrissat B."/>
            <person name="Morin E."/>
            <person name="Kohler A."/>
            <person name="Barry K."/>
            <person name="LaButti K."/>
            <person name="Morin E."/>
            <person name="Salamov A."/>
            <person name="Lipzen A."/>
            <person name="Mereny Z."/>
            <person name="Hegedus B."/>
            <person name="Baldrian P."/>
            <person name="Stursova M."/>
            <person name="Weitz H."/>
            <person name="Taylor A."/>
            <person name="Grigoriev I.V."/>
            <person name="Nagy L.G."/>
            <person name="Martin F."/>
            <person name="Kauserud H."/>
        </authorList>
    </citation>
    <scope>NUCLEOTIDE SEQUENCE</scope>
    <source>
        <strain evidence="1">CBHHK067</strain>
    </source>
</reference>
<evidence type="ECO:0000313" key="2">
    <source>
        <dbReference type="Proteomes" id="UP001221757"/>
    </source>
</evidence>
<sequence length="240" mass="26919">MSCSTPDCSDGSTVTTGGDNEVFERLLIKSHLLLVIKHGAHHSRCLGLLLCVGPKWLDNRDAQCNQSFVIFSGVKRPLCEGPLHSPNAARIKRNACAHQMQQPDGSLSELFEQQYRIQQPTVTIKKGSSITGISLPTKQNSRIRIQYRKPNRPTDQINRIRLGRHTRITKAEQAEHTEKPEDLTKFLVEPPLKKYQEIYSTLARGKRGAQGGGISWGWLWPGLWLGRYLFWVAGIVAVLG</sequence>
<protein>
    <submittedName>
        <fullName evidence="1">Uncharacterized protein</fullName>
    </submittedName>
</protein>
<evidence type="ECO:0000313" key="1">
    <source>
        <dbReference type="EMBL" id="KAJ7642909.1"/>
    </source>
</evidence>
<dbReference type="EMBL" id="JARKIE010000411">
    <property type="protein sequence ID" value="KAJ7642909.1"/>
    <property type="molecule type" value="Genomic_DNA"/>
</dbReference>